<feature type="transmembrane region" description="Helical" evidence="3">
    <location>
        <begin position="154"/>
        <end position="179"/>
    </location>
</feature>
<feature type="compositionally biased region" description="Basic and acidic residues" evidence="2">
    <location>
        <begin position="342"/>
        <end position="358"/>
    </location>
</feature>
<dbReference type="InterPro" id="IPR050327">
    <property type="entry name" value="Proton-linked_MCT"/>
</dbReference>
<dbReference type="Gene3D" id="1.20.1250.20">
    <property type="entry name" value="MFS general substrate transporter like domains"/>
    <property type="match status" value="2"/>
</dbReference>
<comment type="subcellular location">
    <subcellularLocation>
        <location evidence="1">Membrane</location>
        <topology evidence="1">Multi-pass membrane protein</topology>
    </subcellularLocation>
</comment>
<name>A0A9J6C923_POLVA</name>
<dbReference type="InterPro" id="IPR011701">
    <property type="entry name" value="MFS"/>
</dbReference>
<feature type="transmembrane region" description="Helical" evidence="3">
    <location>
        <begin position="546"/>
        <end position="570"/>
    </location>
</feature>
<feature type="compositionally biased region" description="Acidic residues" evidence="2">
    <location>
        <begin position="745"/>
        <end position="756"/>
    </location>
</feature>
<organism evidence="5 6">
    <name type="scientific">Polypedilum vanderplanki</name>
    <name type="common">Sleeping chironomid midge</name>
    <dbReference type="NCBI Taxonomy" id="319348"/>
    <lineage>
        <taxon>Eukaryota</taxon>
        <taxon>Metazoa</taxon>
        <taxon>Ecdysozoa</taxon>
        <taxon>Arthropoda</taxon>
        <taxon>Hexapoda</taxon>
        <taxon>Insecta</taxon>
        <taxon>Pterygota</taxon>
        <taxon>Neoptera</taxon>
        <taxon>Endopterygota</taxon>
        <taxon>Diptera</taxon>
        <taxon>Nematocera</taxon>
        <taxon>Chironomoidea</taxon>
        <taxon>Chironomidae</taxon>
        <taxon>Chironominae</taxon>
        <taxon>Polypedilum</taxon>
        <taxon>Polypedilum</taxon>
    </lineage>
</organism>
<evidence type="ECO:0000256" key="2">
    <source>
        <dbReference type="SAM" id="MobiDB-lite"/>
    </source>
</evidence>
<protein>
    <recommendedName>
        <fullName evidence="4">Major facilitator superfamily (MFS) profile domain-containing protein</fullName>
    </recommendedName>
</protein>
<feature type="transmembrane region" description="Helical" evidence="3">
    <location>
        <begin position="637"/>
        <end position="661"/>
    </location>
</feature>
<feature type="transmembrane region" description="Helical" evidence="3">
    <location>
        <begin position="612"/>
        <end position="631"/>
    </location>
</feature>
<sequence length="796" mass="86944">MSMENFRTGRRIRNINRTDSELACEEAARLTAELQETPDDDDDDEFNYNELPPPPDGGYGWIIVIASFMCNMIVDGIAYTFGVFLNEFVKYFDEGPGKVAWVGSLLSGMYLTAGPIVSGLCNKFGCRAVCIAGSILACTAFVLSTFSVNVNMLMLTYGVGGGIGFGMIYLPAVVLCGLYFEKKRSLATGIAVCGSGFGTFVFAPLARFLLEQFGGWKGANLILAGIILNCAIFGALMRPLTYPKKSKQKPLMQRMYEEKRLQMERGSITGSYFTVTMPDGTTQKKLKMPINNEPGVHSSLALDQLAQTQMHPVATLPTIAESKVVNANGNGTNEVQSPPEIKNIERHRSRNSESDAHGDNLATDNNNIPRNASQPVFNSQGSGIPKNGSVPSFRSRKASESSRYQPSLNPIKASSRGDLEANNGDVRNYNRYSRGSIGSKYSDELEFTSKSSLSHKPHMVRPMSRKDIFYSGSVTNLKEYQSQKSLTDYRNSVISLTRFEKEHRQDTPHYQDAETAVDLCPCFKLPPAFKAALSSMLDVSLLRDPAFMLIGISNLFGMAALYIPFFYLIAAAEKNGIDKTQAPLLLSVIGITNTFARIVCGYVADFPSVDSLFLNNICLVICTISVGITPLCTSFTSYIIMAFFFGLAIAGYISLTSIILVDLLGLEKLTNAFGLLILFRGVAAIIGTPLAGAIYEATQSYDIPFFTAGALFGLSAIASFLAPVAVKYRKQPESPVHIEVLTPIEENDEDEDDENDQPITMIPKIVKTVPSPSSEQPPKLEAKGKGKELSQMESTL</sequence>
<evidence type="ECO:0000256" key="3">
    <source>
        <dbReference type="SAM" id="Phobius"/>
    </source>
</evidence>
<dbReference type="FunFam" id="1.20.1250.20:FF:000372">
    <property type="entry name" value="Monocarboxylate transporter"/>
    <property type="match status" value="1"/>
</dbReference>
<feature type="domain" description="Major facilitator superfamily (MFS) profile" evidence="4">
    <location>
        <begin position="524"/>
        <end position="796"/>
    </location>
</feature>
<dbReference type="InterPro" id="IPR036259">
    <property type="entry name" value="MFS_trans_sf"/>
</dbReference>
<dbReference type="OrthoDB" id="2213137at2759"/>
<dbReference type="PROSITE" id="PS50850">
    <property type="entry name" value="MFS"/>
    <property type="match status" value="1"/>
</dbReference>
<dbReference type="GO" id="GO:0008028">
    <property type="term" value="F:monocarboxylic acid transmembrane transporter activity"/>
    <property type="evidence" value="ECO:0007669"/>
    <property type="project" value="TreeGrafter"/>
</dbReference>
<dbReference type="GO" id="GO:0016020">
    <property type="term" value="C:membrane"/>
    <property type="evidence" value="ECO:0007669"/>
    <property type="project" value="UniProtKB-SubCell"/>
</dbReference>
<feature type="transmembrane region" description="Helical" evidence="3">
    <location>
        <begin position="59"/>
        <end position="79"/>
    </location>
</feature>
<feature type="transmembrane region" description="Helical" evidence="3">
    <location>
        <begin position="582"/>
        <end position="600"/>
    </location>
</feature>
<dbReference type="FunFam" id="1.20.1250.20:FF:000271">
    <property type="entry name" value="Monocarboxylate transporter"/>
    <property type="match status" value="1"/>
</dbReference>
<dbReference type="Pfam" id="PF07690">
    <property type="entry name" value="MFS_1"/>
    <property type="match status" value="2"/>
</dbReference>
<keyword evidence="6" id="KW-1185">Reference proteome</keyword>
<keyword evidence="3" id="KW-0812">Transmembrane</keyword>
<dbReference type="CDD" id="cd17352">
    <property type="entry name" value="MFS_MCT_SLC16"/>
    <property type="match status" value="1"/>
</dbReference>
<dbReference type="AlphaFoldDB" id="A0A9J6C923"/>
<keyword evidence="3" id="KW-1133">Transmembrane helix</keyword>
<feature type="compositionally biased region" description="Basic and acidic residues" evidence="2">
    <location>
        <begin position="778"/>
        <end position="790"/>
    </location>
</feature>
<accession>A0A9J6C923</accession>
<evidence type="ECO:0000313" key="5">
    <source>
        <dbReference type="EMBL" id="KAG5678546.1"/>
    </source>
</evidence>
<feature type="transmembrane region" description="Helical" evidence="3">
    <location>
        <begin position="218"/>
        <end position="237"/>
    </location>
</feature>
<dbReference type="PANTHER" id="PTHR11360">
    <property type="entry name" value="MONOCARBOXYLATE TRANSPORTER"/>
    <property type="match status" value="1"/>
</dbReference>
<feature type="compositionally biased region" description="Polar residues" evidence="2">
    <location>
        <begin position="362"/>
        <end position="382"/>
    </location>
</feature>
<evidence type="ECO:0000259" key="4">
    <source>
        <dbReference type="PROSITE" id="PS50850"/>
    </source>
</evidence>
<dbReference type="PANTHER" id="PTHR11360:SF286">
    <property type="entry name" value="GH22266P"/>
    <property type="match status" value="1"/>
</dbReference>
<feature type="transmembrane region" description="Helical" evidence="3">
    <location>
        <begin position="128"/>
        <end position="148"/>
    </location>
</feature>
<feature type="transmembrane region" description="Helical" evidence="3">
    <location>
        <begin position="673"/>
        <end position="697"/>
    </location>
</feature>
<feature type="transmembrane region" description="Helical" evidence="3">
    <location>
        <begin position="99"/>
        <end position="121"/>
    </location>
</feature>
<dbReference type="Proteomes" id="UP001107558">
    <property type="component" value="Chromosome 2"/>
</dbReference>
<gene>
    <name evidence="5" type="ORF">PVAND_008212</name>
</gene>
<dbReference type="SUPFAM" id="SSF103473">
    <property type="entry name" value="MFS general substrate transporter"/>
    <property type="match status" value="1"/>
</dbReference>
<evidence type="ECO:0000256" key="1">
    <source>
        <dbReference type="ARBA" id="ARBA00004141"/>
    </source>
</evidence>
<feature type="region of interest" description="Disordered" evidence="2">
    <location>
        <begin position="328"/>
        <end position="426"/>
    </location>
</feature>
<comment type="caution">
    <text evidence="5">The sequence shown here is derived from an EMBL/GenBank/DDBJ whole genome shotgun (WGS) entry which is preliminary data.</text>
</comment>
<dbReference type="EMBL" id="JADBJN010000002">
    <property type="protein sequence ID" value="KAG5678546.1"/>
    <property type="molecule type" value="Genomic_DNA"/>
</dbReference>
<feature type="region of interest" description="Disordered" evidence="2">
    <location>
        <begin position="742"/>
        <end position="796"/>
    </location>
</feature>
<feature type="transmembrane region" description="Helical" evidence="3">
    <location>
        <begin position="186"/>
        <end position="206"/>
    </location>
</feature>
<dbReference type="InterPro" id="IPR020846">
    <property type="entry name" value="MFS_dom"/>
</dbReference>
<evidence type="ECO:0000313" key="6">
    <source>
        <dbReference type="Proteomes" id="UP001107558"/>
    </source>
</evidence>
<reference evidence="5" key="1">
    <citation type="submission" date="2021-03" db="EMBL/GenBank/DDBJ databases">
        <title>Chromosome level genome of the anhydrobiotic midge Polypedilum vanderplanki.</title>
        <authorList>
            <person name="Yoshida Y."/>
            <person name="Kikawada T."/>
            <person name="Gusev O."/>
        </authorList>
    </citation>
    <scope>NUCLEOTIDE SEQUENCE</scope>
    <source>
        <strain evidence="5">NIAS01</strain>
        <tissue evidence="5">Whole body or cell culture</tissue>
    </source>
</reference>
<feature type="transmembrane region" description="Helical" evidence="3">
    <location>
        <begin position="703"/>
        <end position="726"/>
    </location>
</feature>
<proteinExistence type="predicted"/>
<keyword evidence="3" id="KW-0472">Membrane</keyword>